<evidence type="ECO:0000313" key="1">
    <source>
        <dbReference type="EMBL" id="RZB39126.1"/>
    </source>
</evidence>
<gene>
    <name evidence="1" type="ORF">BDFB_015220</name>
</gene>
<dbReference type="EMBL" id="QDEB01130951">
    <property type="protein sequence ID" value="RZB39126.1"/>
    <property type="molecule type" value="Genomic_DNA"/>
</dbReference>
<name>A0A482V7G0_ASBVE</name>
<dbReference type="InterPro" id="IPR036397">
    <property type="entry name" value="RNaseH_sf"/>
</dbReference>
<comment type="caution">
    <text evidence="1">The sequence shown here is derived from an EMBL/GenBank/DDBJ whole genome shotgun (WGS) entry which is preliminary data.</text>
</comment>
<protein>
    <submittedName>
        <fullName evidence="1">Uncharacterized protein</fullName>
    </submittedName>
</protein>
<keyword evidence="2" id="KW-1185">Reference proteome</keyword>
<dbReference type="Gene3D" id="3.30.420.10">
    <property type="entry name" value="Ribonuclease H-like superfamily/Ribonuclease H"/>
    <property type="match status" value="1"/>
</dbReference>
<dbReference type="AlphaFoldDB" id="A0A482V7G0"/>
<evidence type="ECO:0000313" key="2">
    <source>
        <dbReference type="Proteomes" id="UP000292052"/>
    </source>
</evidence>
<dbReference type="Proteomes" id="UP000292052">
    <property type="component" value="Unassembled WGS sequence"/>
</dbReference>
<dbReference type="OrthoDB" id="4843387at2759"/>
<sequence length="40" mass="4928">MVFRSFQQLETVLVEEWHNIPQEYIVNFYESITHRMEAVI</sequence>
<proteinExistence type="predicted"/>
<accession>A0A482V7G0</accession>
<dbReference type="GO" id="GO:0003676">
    <property type="term" value="F:nucleic acid binding"/>
    <property type="evidence" value="ECO:0007669"/>
    <property type="project" value="InterPro"/>
</dbReference>
<reference evidence="1 2" key="1">
    <citation type="submission" date="2017-03" db="EMBL/GenBank/DDBJ databases">
        <title>Genome of the blue death feigning beetle - Asbolus verrucosus.</title>
        <authorList>
            <person name="Rider S.D."/>
        </authorList>
    </citation>
    <scope>NUCLEOTIDE SEQUENCE [LARGE SCALE GENOMIC DNA]</scope>
    <source>
        <strain evidence="1">Butters</strain>
        <tissue evidence="1">Head and leg muscle</tissue>
    </source>
</reference>
<organism evidence="1 2">
    <name type="scientific">Asbolus verrucosus</name>
    <name type="common">Desert ironclad beetle</name>
    <dbReference type="NCBI Taxonomy" id="1661398"/>
    <lineage>
        <taxon>Eukaryota</taxon>
        <taxon>Metazoa</taxon>
        <taxon>Ecdysozoa</taxon>
        <taxon>Arthropoda</taxon>
        <taxon>Hexapoda</taxon>
        <taxon>Insecta</taxon>
        <taxon>Pterygota</taxon>
        <taxon>Neoptera</taxon>
        <taxon>Endopterygota</taxon>
        <taxon>Coleoptera</taxon>
        <taxon>Polyphaga</taxon>
        <taxon>Cucujiformia</taxon>
        <taxon>Tenebrionidae</taxon>
        <taxon>Pimeliinae</taxon>
        <taxon>Asbolus</taxon>
    </lineage>
</organism>